<dbReference type="RefSeq" id="WP_071340058.1">
    <property type="nucleotide sequence ID" value="NZ_FNTB01000001.1"/>
</dbReference>
<accession>A0A1H4J902</accession>
<dbReference type="EMBL" id="LT629754">
    <property type="protein sequence ID" value="SDR95370.1"/>
    <property type="molecule type" value="Genomic_DNA"/>
</dbReference>
<evidence type="ECO:0000256" key="2">
    <source>
        <dbReference type="ARBA" id="ARBA00007118"/>
    </source>
</evidence>
<evidence type="ECO:0000313" key="8">
    <source>
        <dbReference type="EMBL" id="SDR95370.1"/>
    </source>
</evidence>
<keyword evidence="4" id="KW-0288">FMN</keyword>
<dbReference type="GO" id="GO:0016491">
    <property type="term" value="F:oxidoreductase activity"/>
    <property type="evidence" value="ECO:0007669"/>
    <property type="project" value="UniProtKB-KW"/>
</dbReference>
<dbReference type="Pfam" id="PF00881">
    <property type="entry name" value="Nitroreductase"/>
    <property type="match status" value="1"/>
</dbReference>
<dbReference type="CDD" id="cd02149">
    <property type="entry name" value="NfsB-like"/>
    <property type="match status" value="1"/>
</dbReference>
<organism evidence="9 10">
    <name type="scientific">Maribacter dokdonensis</name>
    <dbReference type="NCBI Taxonomy" id="320912"/>
    <lineage>
        <taxon>Bacteria</taxon>
        <taxon>Pseudomonadati</taxon>
        <taxon>Bacteroidota</taxon>
        <taxon>Flavobacteriia</taxon>
        <taxon>Flavobacteriales</taxon>
        <taxon>Flavobacteriaceae</taxon>
        <taxon>Maribacter</taxon>
    </lineage>
</organism>
<dbReference type="Gene3D" id="3.40.109.10">
    <property type="entry name" value="NADH Oxidase"/>
    <property type="match status" value="1"/>
</dbReference>
<evidence type="ECO:0000313" key="9">
    <source>
        <dbReference type="EMBL" id="SEB42545.1"/>
    </source>
</evidence>
<keyword evidence="11" id="KW-1185">Reference proteome</keyword>
<evidence type="ECO:0000256" key="3">
    <source>
        <dbReference type="ARBA" id="ARBA00022630"/>
    </source>
</evidence>
<dbReference type="InterPro" id="IPR029479">
    <property type="entry name" value="Nitroreductase"/>
</dbReference>
<gene>
    <name evidence="9" type="ORF">SAMN05192540_0207</name>
    <name evidence="8" type="ORF">SAMN05192545_0492</name>
</gene>
<dbReference type="EMBL" id="FNTB01000001">
    <property type="protein sequence ID" value="SEB42545.1"/>
    <property type="molecule type" value="Genomic_DNA"/>
</dbReference>
<dbReference type="Proteomes" id="UP000183038">
    <property type="component" value="Unassembled WGS sequence"/>
</dbReference>
<protein>
    <submittedName>
        <fullName evidence="9">Nitroreductase</fullName>
    </submittedName>
</protein>
<keyword evidence="3" id="KW-0285">Flavoprotein</keyword>
<dbReference type="SUPFAM" id="SSF55469">
    <property type="entry name" value="FMN-dependent nitroreductase-like"/>
    <property type="match status" value="1"/>
</dbReference>
<dbReference type="OrthoDB" id="9809288at2"/>
<evidence type="ECO:0000256" key="6">
    <source>
        <dbReference type="ARBA" id="ARBA00023002"/>
    </source>
</evidence>
<evidence type="ECO:0000259" key="7">
    <source>
        <dbReference type="Pfam" id="PF00881"/>
    </source>
</evidence>
<dbReference type="GeneID" id="90594031"/>
<name>A0A1H4J902_9FLAO</name>
<dbReference type="InterPro" id="IPR033878">
    <property type="entry name" value="NfsB-like"/>
</dbReference>
<evidence type="ECO:0000313" key="11">
    <source>
        <dbReference type="Proteomes" id="UP000199574"/>
    </source>
</evidence>
<evidence type="ECO:0000313" key="10">
    <source>
        <dbReference type="Proteomes" id="UP000183038"/>
    </source>
</evidence>
<comment type="cofactor">
    <cofactor evidence="1">
        <name>FMN</name>
        <dbReference type="ChEBI" id="CHEBI:58210"/>
    </cofactor>
</comment>
<dbReference type="InterPro" id="IPR000415">
    <property type="entry name" value="Nitroreductase-like"/>
</dbReference>
<dbReference type="PANTHER" id="PTHR43673:SF2">
    <property type="entry name" value="NITROREDUCTASE"/>
    <property type="match status" value="1"/>
</dbReference>
<keyword evidence="5" id="KW-0521">NADP</keyword>
<dbReference type="AlphaFoldDB" id="A0A1H4J902"/>
<dbReference type="Proteomes" id="UP000199574">
    <property type="component" value="Chromosome I"/>
</dbReference>
<dbReference type="PANTHER" id="PTHR43673">
    <property type="entry name" value="NAD(P)H NITROREDUCTASE YDGI-RELATED"/>
    <property type="match status" value="1"/>
</dbReference>
<proteinExistence type="inferred from homology"/>
<evidence type="ECO:0000256" key="4">
    <source>
        <dbReference type="ARBA" id="ARBA00022643"/>
    </source>
</evidence>
<reference evidence="9 10" key="1">
    <citation type="submission" date="2016-10" db="EMBL/GenBank/DDBJ databases">
        <authorList>
            <person name="de Groot N.N."/>
        </authorList>
    </citation>
    <scope>NUCLEOTIDE SEQUENCE [LARGE SCALE GENOMIC DNA]</scope>
    <source>
        <strain evidence="9 10">MAR_2009_71</strain>
    </source>
</reference>
<keyword evidence="6" id="KW-0560">Oxidoreductase</keyword>
<sequence>MNTILNKLNWRYATKKFDSSKQVSKADLDTLLEGAKLTASSYGLQPYEIYVIKNDNIRQELRKASYNQPQITDSSYLFVLANKPNFDEALIDDYIDNIVSTRGVTKEDLEGYSQSMKSALLDLPNDDKNKWSSNQAYIVLGNLMTLAAEMEIDTCPMEGFNKEQYNKILGLTKKGLNAAVVLAVGYRSTEDDTQHYPKVRYSQEQIITHI</sequence>
<comment type="similarity">
    <text evidence="2">Belongs to the nitroreductase family.</text>
</comment>
<evidence type="ECO:0000256" key="1">
    <source>
        <dbReference type="ARBA" id="ARBA00001917"/>
    </source>
</evidence>
<feature type="domain" description="Nitroreductase" evidence="7">
    <location>
        <begin position="9"/>
        <end position="186"/>
    </location>
</feature>
<evidence type="ECO:0000256" key="5">
    <source>
        <dbReference type="ARBA" id="ARBA00022857"/>
    </source>
</evidence>
<reference evidence="8 11" key="2">
    <citation type="submission" date="2016-10" db="EMBL/GenBank/DDBJ databases">
        <authorList>
            <person name="Varghese N."/>
            <person name="Submissions S."/>
        </authorList>
    </citation>
    <scope>NUCLEOTIDE SEQUENCE [LARGE SCALE GENOMIC DNA]</scope>
    <source>
        <strain evidence="8 11">MAR_2009_60</strain>
    </source>
</reference>